<dbReference type="Gene3D" id="1.10.760.10">
    <property type="entry name" value="Cytochrome c-like domain"/>
    <property type="match status" value="1"/>
</dbReference>
<dbReference type="InterPro" id="IPR011044">
    <property type="entry name" value="Quino_amine_DH_bsu"/>
</dbReference>
<keyword evidence="8" id="KW-1185">Reference proteome</keyword>
<evidence type="ECO:0000256" key="5">
    <source>
        <dbReference type="SAM" id="MobiDB-lite"/>
    </source>
</evidence>
<dbReference type="HOGENOM" id="CLU_298734_0_0_7"/>
<feature type="region of interest" description="Disordered" evidence="5">
    <location>
        <begin position="28"/>
        <end position="57"/>
    </location>
</feature>
<reference evidence="7 8" key="1">
    <citation type="journal article" date="2010" name="Stand. Genomic Sci.">
        <title>Complete genome sequence of Haliangium ochraceum type strain (SMP-2).</title>
        <authorList>
            <consortium name="US DOE Joint Genome Institute (JGI-PGF)"/>
            <person name="Ivanova N."/>
            <person name="Daum C."/>
            <person name="Lang E."/>
            <person name="Abt B."/>
            <person name="Kopitz M."/>
            <person name="Saunders E."/>
            <person name="Lapidus A."/>
            <person name="Lucas S."/>
            <person name="Glavina Del Rio T."/>
            <person name="Nolan M."/>
            <person name="Tice H."/>
            <person name="Copeland A."/>
            <person name="Cheng J.F."/>
            <person name="Chen F."/>
            <person name="Bruce D."/>
            <person name="Goodwin L."/>
            <person name="Pitluck S."/>
            <person name="Mavromatis K."/>
            <person name="Pati A."/>
            <person name="Mikhailova N."/>
            <person name="Chen A."/>
            <person name="Palaniappan K."/>
            <person name="Land M."/>
            <person name="Hauser L."/>
            <person name="Chang Y.J."/>
            <person name="Jeffries C.D."/>
            <person name="Detter J.C."/>
            <person name="Brettin T."/>
            <person name="Rohde M."/>
            <person name="Goker M."/>
            <person name="Bristow J."/>
            <person name="Markowitz V."/>
            <person name="Eisen J.A."/>
            <person name="Hugenholtz P."/>
            <person name="Kyrpides N.C."/>
            <person name="Klenk H.P."/>
        </authorList>
    </citation>
    <scope>NUCLEOTIDE SEQUENCE [LARGE SCALE GENOMIC DNA]</scope>
    <source>
        <strain evidence="8">DSM 14365 / CIP 107738 / JCM 11303 / AJ 13395 / SMP-2</strain>
    </source>
</reference>
<accession>D0LP05</accession>
<dbReference type="SUPFAM" id="SSF50969">
    <property type="entry name" value="YVTN repeat-like/Quinoprotein amine dehydrogenase"/>
    <property type="match status" value="1"/>
</dbReference>
<evidence type="ECO:0000256" key="3">
    <source>
        <dbReference type="ARBA" id="ARBA00023004"/>
    </source>
</evidence>
<dbReference type="PROSITE" id="PS51007">
    <property type="entry name" value="CYTC"/>
    <property type="match status" value="1"/>
</dbReference>
<dbReference type="eggNOG" id="COG1858">
    <property type="taxonomic scope" value="Bacteria"/>
</dbReference>
<keyword evidence="3 4" id="KW-0408">Iron</keyword>
<evidence type="ECO:0000259" key="6">
    <source>
        <dbReference type="PROSITE" id="PS51007"/>
    </source>
</evidence>
<dbReference type="eggNOG" id="COG3391">
    <property type="taxonomic scope" value="Bacteria"/>
</dbReference>
<protein>
    <recommendedName>
        <fullName evidence="6">Cytochrome c domain-containing protein</fullName>
    </recommendedName>
</protein>
<name>D0LP05_HALO1</name>
<dbReference type="InterPro" id="IPR018247">
    <property type="entry name" value="EF_Hand_1_Ca_BS"/>
</dbReference>
<dbReference type="InterPro" id="IPR036909">
    <property type="entry name" value="Cyt_c-like_dom_sf"/>
</dbReference>
<dbReference type="PANTHER" id="PTHR47197:SF3">
    <property type="entry name" value="DIHYDRO-HEME D1 DEHYDROGENASE"/>
    <property type="match status" value="1"/>
</dbReference>
<evidence type="ECO:0000256" key="4">
    <source>
        <dbReference type="PROSITE-ProRule" id="PRU00433"/>
    </source>
</evidence>
<dbReference type="InterPro" id="IPR009056">
    <property type="entry name" value="Cyt_c-like_dom"/>
</dbReference>
<dbReference type="Gene3D" id="2.130.10.10">
    <property type="entry name" value="YVTN repeat-like/Quinoprotein amine dehydrogenase"/>
    <property type="match status" value="1"/>
</dbReference>
<dbReference type="EMBL" id="CP001804">
    <property type="protein sequence ID" value="ACY18831.1"/>
    <property type="molecule type" value="Genomic_DNA"/>
</dbReference>
<dbReference type="PROSITE" id="PS00018">
    <property type="entry name" value="EF_HAND_1"/>
    <property type="match status" value="1"/>
</dbReference>
<evidence type="ECO:0000256" key="1">
    <source>
        <dbReference type="ARBA" id="ARBA00022617"/>
    </source>
</evidence>
<dbReference type="OrthoDB" id="9770071at2"/>
<proteinExistence type="predicted"/>
<keyword evidence="1 4" id="KW-0349">Heme</keyword>
<dbReference type="SUPFAM" id="SSF46626">
    <property type="entry name" value="Cytochrome c"/>
    <property type="match status" value="2"/>
</dbReference>
<dbReference type="AlphaFoldDB" id="D0LP05"/>
<dbReference type="InterPro" id="IPR051200">
    <property type="entry name" value="Host-pathogen_enzymatic-act"/>
</dbReference>
<dbReference type="KEGG" id="hoh:Hoch_6361"/>
<evidence type="ECO:0000313" key="7">
    <source>
        <dbReference type="EMBL" id="ACY18831.1"/>
    </source>
</evidence>
<sequence length="1014" mass="110798">MKVRDLLLSAGMVSLAMTVVPACGGGDGGDGGGGPIDAGIDAPLPRPDGGGGGGADLPPPRIGLTEEWKPASLTPLFQLTPVSEFDRFDIFNVQMTDDDFQTGQVRTSVETKMLEVGRDLGIERGSGEVDVFIDSENQIRAAAMPFRANPTDVKFGVVNDQRLAVVPLGGGVGDPGNQIAIVDLDNGNDVDQVKVGLHPQRVALLEDAGLAFVCNQYSNYISVVDLLDGELLRDQDNEPVVVQTEFYCTDLLLVERRIGVGRIDELFLYVANEFRGSVLKYQIDIIRDINNAPVDVLVTPPNESDAENVPLAEIDGVGKNPYRLQLNDAQTQIYVSNNRGGQFALFNINDNQVLRLTSLNAPTLDAVQINTHVFVATETPFRGLISSNSSSLPSVIDQDEREVRGLDDEPHVVHPGSLFDQTDSYNFEDLRDGIFQINNNLSGSPDYHTNEQEADAFFDEEQLVLRGSIPWDLERNAANNRLYAVMFGSDIVQEFIVVAGNGLRLQASGIEYNTAELPTAVALDEDNNLLMVVSYGGDFLELFNLAQGGDPLAQIDLGFAQPRYPATVVEAGEYFYSTAKWANDGSKACTTCHVDRLLTDGIGYANGATAPTSYHQVKPNYNLMETDNYFWNGSFVNNSYASLAFAAQSRTQCEMIAFALIEGPDSDPAQRVGDPVNFTSGADDINCRPNIDVLDDAGLPTSLEGDVNQDGILSFADIADTINDQKQIAFQQVGISVAEQIERVNGVFDANDGQNNRDFVSRAMDFYGAAELRLPPNPIAQMVQLSMLRPEEVNALNAGKNVFENVAECDVCHPANSVTPFADGRDHGAGGDFVDRFIREYDQDDRLLDLVAGGIPEQMTFTNKQSSSQEINYHYDPLDFFSPFCFTDDDNGCLEFNNPLSAGANSDEEDERLARIVLINLADPDRGFIPGQPNGEVRVNTPSLRGVWLQHNLLRHGLAFSFREAVLGPGHNLLRDGEKGWAIDRFNQFDVHGKTSGLDEAQMRALELYLQSIE</sequence>
<dbReference type="Proteomes" id="UP000001880">
    <property type="component" value="Chromosome"/>
</dbReference>
<evidence type="ECO:0000256" key="2">
    <source>
        <dbReference type="ARBA" id="ARBA00022723"/>
    </source>
</evidence>
<dbReference type="GO" id="GO:0020037">
    <property type="term" value="F:heme binding"/>
    <property type="evidence" value="ECO:0007669"/>
    <property type="project" value="InterPro"/>
</dbReference>
<dbReference type="InterPro" id="IPR015943">
    <property type="entry name" value="WD40/YVTN_repeat-like_dom_sf"/>
</dbReference>
<dbReference type="GO" id="GO:0046872">
    <property type="term" value="F:metal ion binding"/>
    <property type="evidence" value="ECO:0007669"/>
    <property type="project" value="UniProtKB-KW"/>
</dbReference>
<organism evidence="7 8">
    <name type="scientific">Haliangium ochraceum (strain DSM 14365 / JCM 11303 / SMP-2)</name>
    <dbReference type="NCBI Taxonomy" id="502025"/>
    <lineage>
        <taxon>Bacteria</taxon>
        <taxon>Pseudomonadati</taxon>
        <taxon>Myxococcota</taxon>
        <taxon>Polyangia</taxon>
        <taxon>Haliangiales</taxon>
        <taxon>Kofleriaceae</taxon>
        <taxon>Haliangium</taxon>
    </lineage>
</organism>
<feature type="domain" description="Cytochrome c" evidence="6">
    <location>
        <begin position="794"/>
        <end position="921"/>
    </location>
</feature>
<keyword evidence="2 4" id="KW-0479">Metal-binding</keyword>
<dbReference type="GO" id="GO:0009055">
    <property type="term" value="F:electron transfer activity"/>
    <property type="evidence" value="ECO:0007669"/>
    <property type="project" value="InterPro"/>
</dbReference>
<evidence type="ECO:0000313" key="8">
    <source>
        <dbReference type="Proteomes" id="UP000001880"/>
    </source>
</evidence>
<gene>
    <name evidence="7" type="ordered locus">Hoch_6361</name>
</gene>
<dbReference type="PANTHER" id="PTHR47197">
    <property type="entry name" value="PROTEIN NIRF"/>
    <property type="match status" value="1"/>
</dbReference>